<dbReference type="Proteomes" id="UP000257127">
    <property type="component" value="Unassembled WGS sequence"/>
</dbReference>
<comment type="cofactor">
    <cofactor evidence="9">
        <name>Mg(2+)</name>
        <dbReference type="ChEBI" id="CHEBI:18420"/>
    </cofactor>
</comment>
<comment type="caution">
    <text evidence="11">The sequence shown here is derived from an EMBL/GenBank/DDBJ whole genome shotgun (WGS) entry which is preliminary data.</text>
</comment>
<dbReference type="GO" id="GO:0004595">
    <property type="term" value="F:pantetheine-phosphate adenylyltransferase activity"/>
    <property type="evidence" value="ECO:0007669"/>
    <property type="project" value="UniProtKB-UniRule"/>
</dbReference>
<feature type="binding site" evidence="9">
    <location>
        <position position="99"/>
    </location>
    <ligand>
        <name>ATP</name>
        <dbReference type="ChEBI" id="CHEBI:30616"/>
    </ligand>
</feature>
<organism evidence="11 12">
    <name type="scientific">Brumimicrobium aurantiacum</name>
    <dbReference type="NCBI Taxonomy" id="1737063"/>
    <lineage>
        <taxon>Bacteria</taxon>
        <taxon>Pseudomonadati</taxon>
        <taxon>Bacteroidota</taxon>
        <taxon>Flavobacteriia</taxon>
        <taxon>Flavobacteriales</taxon>
        <taxon>Crocinitomicaceae</taxon>
        <taxon>Brumimicrobium</taxon>
    </lineage>
</organism>
<keyword evidence="7 9" id="KW-0173">Coenzyme A biosynthesis</keyword>
<dbReference type="NCBIfam" id="TIGR00125">
    <property type="entry name" value="cyt_tran_rel"/>
    <property type="match status" value="1"/>
</dbReference>
<keyword evidence="12" id="KW-1185">Reference proteome</keyword>
<keyword evidence="6 9" id="KW-0460">Magnesium</keyword>
<protein>
    <recommendedName>
        <fullName evidence="9">Phosphopantetheine adenylyltransferase</fullName>
        <ecNumber evidence="9">2.7.7.3</ecNumber>
    </recommendedName>
    <alternativeName>
        <fullName evidence="9">Dephospho-CoA pyrophosphorylase</fullName>
    </alternativeName>
    <alternativeName>
        <fullName evidence="9">Pantetheine-phosphate adenylyltransferase</fullName>
        <shortName evidence="9">PPAT</shortName>
    </alternativeName>
</protein>
<accession>A0A3E1F040</accession>
<dbReference type="Pfam" id="PF01467">
    <property type="entry name" value="CTP_transf_like"/>
    <property type="match status" value="1"/>
</dbReference>
<feature type="binding site" evidence="9">
    <location>
        <position position="88"/>
    </location>
    <ligand>
        <name>substrate</name>
    </ligand>
</feature>
<dbReference type="InterPro" id="IPR014729">
    <property type="entry name" value="Rossmann-like_a/b/a_fold"/>
</dbReference>
<keyword evidence="2 9" id="KW-0808">Transferase</keyword>
<dbReference type="GO" id="GO:0015937">
    <property type="term" value="P:coenzyme A biosynthetic process"/>
    <property type="evidence" value="ECO:0007669"/>
    <property type="project" value="UniProtKB-UniRule"/>
</dbReference>
<evidence type="ECO:0000256" key="4">
    <source>
        <dbReference type="ARBA" id="ARBA00022741"/>
    </source>
</evidence>
<evidence type="ECO:0000256" key="8">
    <source>
        <dbReference type="ARBA" id="ARBA00029346"/>
    </source>
</evidence>
<gene>
    <name evidence="9" type="primary">coaD</name>
    <name evidence="11" type="ORF">DXU93_05055</name>
</gene>
<dbReference type="AlphaFoldDB" id="A0A3E1F040"/>
<feature type="site" description="Transition state stabilizer" evidence="9">
    <location>
        <position position="18"/>
    </location>
</feature>
<dbReference type="InterPro" id="IPR001980">
    <property type="entry name" value="PPAT"/>
</dbReference>
<dbReference type="PANTHER" id="PTHR21342:SF1">
    <property type="entry name" value="PHOSPHOPANTETHEINE ADENYLYLTRANSFERASE"/>
    <property type="match status" value="1"/>
</dbReference>
<keyword evidence="1 9" id="KW-0963">Cytoplasm</keyword>
<dbReference type="EC" id="2.7.7.3" evidence="9"/>
<keyword evidence="4 9" id="KW-0547">Nucleotide-binding</keyword>
<dbReference type="InterPro" id="IPR004821">
    <property type="entry name" value="Cyt_trans-like"/>
</dbReference>
<dbReference type="HAMAP" id="MF_00151">
    <property type="entry name" value="PPAT_bact"/>
    <property type="match status" value="1"/>
</dbReference>
<comment type="subcellular location">
    <subcellularLocation>
        <location evidence="9">Cytoplasm</location>
    </subcellularLocation>
</comment>
<dbReference type="GO" id="GO:0005737">
    <property type="term" value="C:cytoplasm"/>
    <property type="evidence" value="ECO:0007669"/>
    <property type="project" value="UniProtKB-SubCell"/>
</dbReference>
<feature type="domain" description="Cytidyltransferase-like" evidence="10">
    <location>
        <begin position="6"/>
        <end position="133"/>
    </location>
</feature>
<comment type="similarity">
    <text evidence="9">Belongs to the bacterial CoaD family.</text>
</comment>
<dbReference type="SUPFAM" id="SSF52374">
    <property type="entry name" value="Nucleotidylyl transferase"/>
    <property type="match status" value="1"/>
</dbReference>
<dbReference type="RefSeq" id="WP_116880171.1">
    <property type="nucleotide sequence ID" value="NZ_QURB01000002.1"/>
</dbReference>
<evidence type="ECO:0000256" key="2">
    <source>
        <dbReference type="ARBA" id="ARBA00022679"/>
    </source>
</evidence>
<evidence type="ECO:0000256" key="9">
    <source>
        <dbReference type="HAMAP-Rule" id="MF_00151"/>
    </source>
</evidence>
<evidence type="ECO:0000256" key="7">
    <source>
        <dbReference type="ARBA" id="ARBA00022993"/>
    </source>
</evidence>
<evidence type="ECO:0000256" key="1">
    <source>
        <dbReference type="ARBA" id="ARBA00022490"/>
    </source>
</evidence>
<feature type="binding site" evidence="9">
    <location>
        <position position="10"/>
    </location>
    <ligand>
        <name>substrate</name>
    </ligand>
</feature>
<comment type="pathway">
    <text evidence="9">Cofactor biosynthesis; coenzyme A biosynthesis; CoA from (R)-pantothenate: step 4/5.</text>
</comment>
<dbReference type="EMBL" id="QURB01000002">
    <property type="protein sequence ID" value="RFC55192.1"/>
    <property type="molecule type" value="Genomic_DNA"/>
</dbReference>
<evidence type="ECO:0000256" key="6">
    <source>
        <dbReference type="ARBA" id="ARBA00022842"/>
    </source>
</evidence>
<dbReference type="PRINTS" id="PR01020">
    <property type="entry name" value="LPSBIOSNTHSS"/>
</dbReference>
<dbReference type="Gene3D" id="3.40.50.620">
    <property type="entry name" value="HUPs"/>
    <property type="match status" value="1"/>
</dbReference>
<evidence type="ECO:0000256" key="5">
    <source>
        <dbReference type="ARBA" id="ARBA00022840"/>
    </source>
</evidence>
<feature type="binding site" evidence="9">
    <location>
        <position position="74"/>
    </location>
    <ligand>
        <name>substrate</name>
    </ligand>
</feature>
<comment type="subunit">
    <text evidence="9">Homohexamer.</text>
</comment>
<feature type="binding site" evidence="9">
    <location>
        <position position="18"/>
    </location>
    <ligand>
        <name>ATP</name>
        <dbReference type="ChEBI" id="CHEBI:30616"/>
    </ligand>
</feature>
<feature type="binding site" evidence="9">
    <location>
        <position position="42"/>
    </location>
    <ligand>
        <name>substrate</name>
    </ligand>
</feature>
<dbReference type="OrthoDB" id="9806661at2"/>
<feature type="binding site" evidence="9">
    <location>
        <begin position="123"/>
        <end position="129"/>
    </location>
    <ligand>
        <name>ATP</name>
        <dbReference type="ChEBI" id="CHEBI:30616"/>
    </ligand>
</feature>
<comment type="catalytic activity">
    <reaction evidence="8 9">
        <text>(R)-4'-phosphopantetheine + ATP + H(+) = 3'-dephospho-CoA + diphosphate</text>
        <dbReference type="Rhea" id="RHEA:19801"/>
        <dbReference type="ChEBI" id="CHEBI:15378"/>
        <dbReference type="ChEBI" id="CHEBI:30616"/>
        <dbReference type="ChEBI" id="CHEBI:33019"/>
        <dbReference type="ChEBI" id="CHEBI:57328"/>
        <dbReference type="ChEBI" id="CHEBI:61723"/>
        <dbReference type="EC" id="2.7.7.3"/>
    </reaction>
</comment>
<sequence length="155" mass="17423">MKRIAVFPGSFDPFTKGHECIIDKALKLVDEVVIAIGQNTSKNYLFDLANRKNHIESIFKDHPKVRVQEFSGLTVEFCKSINAEFIVRGLRDSKDFGYERSIAQMNYEISGIESVFFMTVPEFTAINSTIVREIHKSGGSIAAFVTNADILVNEV</sequence>
<dbReference type="UniPathway" id="UPA00241">
    <property type="reaction ID" value="UER00355"/>
</dbReference>
<proteinExistence type="inferred from homology"/>
<reference evidence="11 12" key="1">
    <citation type="submission" date="2018-08" db="EMBL/GenBank/DDBJ databases">
        <title>The draft genome squence of Brumimicrobium sp. N62.</title>
        <authorList>
            <person name="Du Z.-J."/>
            <person name="Luo H.-R."/>
        </authorList>
    </citation>
    <scope>NUCLEOTIDE SEQUENCE [LARGE SCALE GENOMIC DNA]</scope>
    <source>
        <strain evidence="11 12">N62</strain>
    </source>
</reference>
<evidence type="ECO:0000313" key="12">
    <source>
        <dbReference type="Proteomes" id="UP000257127"/>
    </source>
</evidence>
<keyword evidence="3 9" id="KW-0548">Nucleotidyltransferase</keyword>
<dbReference type="GO" id="GO:0005524">
    <property type="term" value="F:ATP binding"/>
    <property type="evidence" value="ECO:0007669"/>
    <property type="project" value="UniProtKB-KW"/>
</dbReference>
<evidence type="ECO:0000256" key="3">
    <source>
        <dbReference type="ARBA" id="ARBA00022695"/>
    </source>
</evidence>
<dbReference type="PANTHER" id="PTHR21342">
    <property type="entry name" value="PHOSPHOPANTETHEINE ADENYLYLTRANSFERASE"/>
    <property type="match status" value="1"/>
</dbReference>
<feature type="binding site" evidence="9">
    <location>
        <begin position="89"/>
        <end position="91"/>
    </location>
    <ligand>
        <name>ATP</name>
        <dbReference type="ChEBI" id="CHEBI:30616"/>
    </ligand>
</feature>
<feature type="binding site" evidence="9">
    <location>
        <begin position="10"/>
        <end position="11"/>
    </location>
    <ligand>
        <name>ATP</name>
        <dbReference type="ChEBI" id="CHEBI:30616"/>
    </ligand>
</feature>
<keyword evidence="5 9" id="KW-0067">ATP-binding</keyword>
<comment type="function">
    <text evidence="9">Reversibly transfers an adenylyl group from ATP to 4'-phosphopantetheine, yielding dephospho-CoA (dPCoA) and pyrophosphate.</text>
</comment>
<evidence type="ECO:0000259" key="10">
    <source>
        <dbReference type="Pfam" id="PF01467"/>
    </source>
</evidence>
<dbReference type="NCBIfam" id="TIGR01510">
    <property type="entry name" value="coaD_prev_kdtB"/>
    <property type="match status" value="1"/>
</dbReference>
<name>A0A3E1F040_9FLAO</name>
<evidence type="ECO:0000313" key="11">
    <source>
        <dbReference type="EMBL" id="RFC55192.1"/>
    </source>
</evidence>